<sequence length="212" mass="23988">MSRLLLYFGGELQVTTEFTPIYVGGRNRPIIIEDIIPLVQQKLRIIHALQYNSPTQTINIVCRICNNGKYATTHVIDDEVCEYMLLEARRRTITVYVEAEEVLPRELTETSTTTFIFHVAGPSTQNFQLQCLLTFVDASAYASAQLICNKMLSHVLVLVSDEAWDAQPKAIQAIFGTYEESYPSLYRFIEATCIAILGTVYNIELVVIFSYG</sequence>
<dbReference type="Proteomes" id="UP001552299">
    <property type="component" value="Unassembled WGS sequence"/>
</dbReference>
<keyword evidence="2" id="KW-1185">Reference proteome</keyword>
<accession>A0ABD0VNS9</accession>
<evidence type="ECO:0000313" key="1">
    <source>
        <dbReference type="EMBL" id="KAL0926401.1"/>
    </source>
</evidence>
<name>A0ABD0VNS9_DENTH</name>
<gene>
    <name evidence="1" type="ORF">M5K25_002631</name>
</gene>
<evidence type="ECO:0000313" key="2">
    <source>
        <dbReference type="Proteomes" id="UP001552299"/>
    </source>
</evidence>
<organism evidence="1 2">
    <name type="scientific">Dendrobium thyrsiflorum</name>
    <name type="common">Pinecone-like raceme dendrobium</name>
    <name type="synonym">Orchid</name>
    <dbReference type="NCBI Taxonomy" id="117978"/>
    <lineage>
        <taxon>Eukaryota</taxon>
        <taxon>Viridiplantae</taxon>
        <taxon>Streptophyta</taxon>
        <taxon>Embryophyta</taxon>
        <taxon>Tracheophyta</taxon>
        <taxon>Spermatophyta</taxon>
        <taxon>Magnoliopsida</taxon>
        <taxon>Liliopsida</taxon>
        <taxon>Asparagales</taxon>
        <taxon>Orchidaceae</taxon>
        <taxon>Epidendroideae</taxon>
        <taxon>Malaxideae</taxon>
        <taxon>Dendrobiinae</taxon>
        <taxon>Dendrobium</taxon>
    </lineage>
</organism>
<protein>
    <submittedName>
        <fullName evidence="1">Uncharacterized protein</fullName>
    </submittedName>
</protein>
<proteinExistence type="predicted"/>
<dbReference type="AlphaFoldDB" id="A0ABD0VNS9"/>
<comment type="caution">
    <text evidence="1">The sequence shown here is derived from an EMBL/GenBank/DDBJ whole genome shotgun (WGS) entry which is preliminary data.</text>
</comment>
<dbReference type="EMBL" id="JANQDX010000003">
    <property type="protein sequence ID" value="KAL0926401.1"/>
    <property type="molecule type" value="Genomic_DNA"/>
</dbReference>
<reference evidence="1 2" key="1">
    <citation type="journal article" date="2024" name="Plant Biotechnol. J.">
        <title>Dendrobium thyrsiflorum genome and its molecular insights into genes involved in important horticultural traits.</title>
        <authorList>
            <person name="Chen B."/>
            <person name="Wang J.Y."/>
            <person name="Zheng P.J."/>
            <person name="Li K.L."/>
            <person name="Liang Y.M."/>
            <person name="Chen X.F."/>
            <person name="Zhang C."/>
            <person name="Zhao X."/>
            <person name="He X."/>
            <person name="Zhang G.Q."/>
            <person name="Liu Z.J."/>
            <person name="Xu Q."/>
        </authorList>
    </citation>
    <scope>NUCLEOTIDE SEQUENCE [LARGE SCALE GENOMIC DNA]</scope>
    <source>
        <strain evidence="1">GZMU011</strain>
    </source>
</reference>